<dbReference type="Pfam" id="PF02934">
    <property type="entry name" value="GatB_N"/>
    <property type="match status" value="1"/>
</dbReference>
<dbReference type="EMBL" id="NXGP01000061">
    <property type="protein sequence ID" value="PIM95708.1"/>
    <property type="molecule type" value="Genomic_DNA"/>
</dbReference>
<keyword evidence="4" id="KW-0648">Protein biosynthesis</keyword>
<evidence type="ECO:0000256" key="1">
    <source>
        <dbReference type="ARBA" id="ARBA00022598"/>
    </source>
</evidence>
<comment type="caution">
    <text evidence="6">The sequence shown here is derived from an EMBL/GenBank/DDBJ whole genome shotgun (WGS) entry which is preliminary data.</text>
</comment>
<dbReference type="EC" id="6.3.5.-" evidence="6"/>
<dbReference type="InterPro" id="IPR017959">
    <property type="entry name" value="Asn/Gln-tRNA_amidoTrfase_suB/E"/>
</dbReference>
<proteinExistence type="predicted"/>
<evidence type="ECO:0000313" key="7">
    <source>
        <dbReference type="Proteomes" id="UP000228979"/>
    </source>
</evidence>
<evidence type="ECO:0000256" key="2">
    <source>
        <dbReference type="ARBA" id="ARBA00022741"/>
    </source>
</evidence>
<gene>
    <name evidence="6" type="primary">gatB</name>
    <name evidence="6" type="ORF">trycra_120</name>
</gene>
<evidence type="ECO:0000256" key="4">
    <source>
        <dbReference type="ARBA" id="ARBA00022917"/>
    </source>
</evidence>
<evidence type="ECO:0000259" key="5">
    <source>
        <dbReference type="Pfam" id="PF02934"/>
    </source>
</evidence>
<reference evidence="6" key="1">
    <citation type="submission" date="2017-09" db="EMBL/GenBank/DDBJ databases">
        <authorList>
            <person name="Campbell M.A."/>
            <person name="Lukasik P."/>
            <person name="Simon C."/>
            <person name="McCutcheon J.P."/>
        </authorList>
    </citation>
    <scope>NUCLEOTIDE SEQUENCE [LARGE SCALE GENOMIC DNA]</scope>
    <source>
        <strain evidence="6">TRYCRA</strain>
    </source>
</reference>
<dbReference type="Proteomes" id="UP000228979">
    <property type="component" value="Unassembled WGS sequence"/>
</dbReference>
<accession>A0ABX4MGJ8</accession>
<keyword evidence="7" id="KW-1185">Reference proteome</keyword>
<keyword evidence="1 6" id="KW-0436">Ligase</keyword>
<feature type="domain" description="Aspartyl/Glutamyl-tRNA(Gln) amidotransferase subunit B/E catalytic" evidence="5">
    <location>
        <begin position="19"/>
        <end position="282"/>
    </location>
</feature>
<dbReference type="GO" id="GO:0016874">
    <property type="term" value="F:ligase activity"/>
    <property type="evidence" value="ECO:0007669"/>
    <property type="project" value="UniProtKB-KW"/>
</dbReference>
<name>A0ABX4MGJ8_9HYPH</name>
<organism evidence="6 7">
    <name type="scientific">Candidatus Hodgkinia cicadicola</name>
    <dbReference type="NCBI Taxonomy" id="573658"/>
    <lineage>
        <taxon>Bacteria</taxon>
        <taxon>Pseudomonadati</taxon>
        <taxon>Pseudomonadota</taxon>
        <taxon>Alphaproteobacteria</taxon>
        <taxon>Hyphomicrobiales</taxon>
        <taxon>Candidatus Hodgkinia</taxon>
    </lineage>
</organism>
<keyword evidence="2" id="KW-0547">Nucleotide-binding</keyword>
<keyword evidence="3" id="KW-0067">ATP-binding</keyword>
<dbReference type="PANTHER" id="PTHR11659:SF0">
    <property type="entry name" value="GLUTAMYL-TRNA(GLN) AMIDOTRANSFERASE SUBUNIT B, MITOCHONDRIAL"/>
    <property type="match status" value="1"/>
</dbReference>
<dbReference type="InterPro" id="IPR006075">
    <property type="entry name" value="Asn/Gln-tRNA_Trfase_suB/E_cat"/>
</dbReference>
<dbReference type="SUPFAM" id="SSF55931">
    <property type="entry name" value="Glutamine synthetase/guanido kinase"/>
    <property type="match status" value="1"/>
</dbReference>
<sequence length="345" mass="39246">MFPNLRNCFIVGITPFEVRIGLELHVRIESNFKLFSGQNNEVSIIDEGLPGTLPIPNVSSLHMLTILSNLFKAHLSSWLSFTRKGYFYVDLPLGYQITQKFYPIITSTKIPMISLNINKHHVNWFVFIECICLEQDSGNISRDRKHVGFYRSGKCLIELTTCPCFDGIIKVKLFILKLKSILIYTRISACNMEDSGFRFDVNVSLTTPLIMATTKTEFKNINSLAILDRILPSLASDKWLGKLMIISETKSCNKANISLNRLKESEYGYKYFLDPDLTPTKLWVLNPQITLLTINNSQWLVLVGLNCSISKEIFKSTSILTKTGLILLLVTIKSMQSNQVKPLIY</sequence>
<protein>
    <submittedName>
        <fullName evidence="6">Aspartyl/glutamyl-tRNA(Asn/Gln) amidotransferase subunit B</fullName>
        <ecNumber evidence="6">6.3.5.-</ecNumber>
    </submittedName>
</protein>
<dbReference type="InterPro" id="IPR014746">
    <property type="entry name" value="Gln_synth/guanido_kin_cat_dom"/>
</dbReference>
<evidence type="ECO:0000256" key="3">
    <source>
        <dbReference type="ARBA" id="ARBA00022840"/>
    </source>
</evidence>
<dbReference type="PANTHER" id="PTHR11659">
    <property type="entry name" value="GLUTAMYL-TRNA GLN AMIDOTRANSFERASE SUBUNIT B MITOCHONDRIAL AND PROKARYOTIC PET112-RELATED"/>
    <property type="match status" value="1"/>
</dbReference>
<evidence type="ECO:0000313" key="6">
    <source>
        <dbReference type="EMBL" id="PIM95708.1"/>
    </source>
</evidence>